<evidence type="ECO:0000313" key="15">
    <source>
        <dbReference type="EMBL" id="MFC3678890.1"/>
    </source>
</evidence>
<evidence type="ECO:0000256" key="7">
    <source>
        <dbReference type="ARBA" id="ARBA00023077"/>
    </source>
</evidence>
<keyword evidence="8 11" id="KW-0472">Membrane</keyword>
<evidence type="ECO:0000256" key="9">
    <source>
        <dbReference type="ARBA" id="ARBA00023170"/>
    </source>
</evidence>
<comment type="similarity">
    <text evidence="2">Belongs to the TonB-dependent receptor family. Hemoglobin/haptoglobin binding protein subfamily.</text>
</comment>
<evidence type="ECO:0000256" key="2">
    <source>
        <dbReference type="ARBA" id="ARBA00008143"/>
    </source>
</evidence>
<dbReference type="PANTHER" id="PTHR30069:SF29">
    <property type="entry name" value="HEMOGLOBIN AND HEMOGLOBIN-HAPTOGLOBIN-BINDING PROTEIN 1-RELATED"/>
    <property type="match status" value="1"/>
</dbReference>
<dbReference type="Proteomes" id="UP001595722">
    <property type="component" value="Unassembled WGS sequence"/>
</dbReference>
<keyword evidence="4" id="KW-1134">Transmembrane beta strand</keyword>
<name>A0ABV7VMY6_9GAMM</name>
<evidence type="ECO:0000256" key="4">
    <source>
        <dbReference type="ARBA" id="ARBA00022452"/>
    </source>
</evidence>
<evidence type="ECO:0000256" key="5">
    <source>
        <dbReference type="ARBA" id="ARBA00022692"/>
    </source>
</evidence>
<feature type="domain" description="TonB-dependent receptor-like beta-barrel" evidence="13">
    <location>
        <begin position="215"/>
        <end position="628"/>
    </location>
</feature>
<evidence type="ECO:0000256" key="12">
    <source>
        <dbReference type="SAM" id="SignalP"/>
    </source>
</evidence>
<proteinExistence type="inferred from homology"/>
<dbReference type="InterPro" id="IPR012910">
    <property type="entry name" value="Plug_dom"/>
</dbReference>
<evidence type="ECO:0000259" key="14">
    <source>
        <dbReference type="Pfam" id="PF07715"/>
    </source>
</evidence>
<sequence>MRAGIAGLLLLGCSQIFAAAQPDPGSAAQAYVVQQYPASYFRHWQPLTALDMLLRVPAISLQQNTDGRIQVQLHGMDSSYLAILLDGQPLAGNGQNNNRDLAQIPASLVQRVEIYPNGIADLDSRGGAAGTINLVLLQPQPHTATARVSLGGEPLNSAMNLAGSQPLAGGKVTLLADFQKRRQQLKGEDEQQAGLVPLTISDRWKSHNAENSAGYYLAYNRPVGEQQQFSSSLIYLQDDQQQRNDNRDSNNPLAAIRSQQQRYDTLRLKARVSGTLGHRRWQSYLLTEQFKQRETLQTGRLQHQARRWQLQASLNEQQDEHHWHSGISLRRMERDVSSLLSGSLTSLQSLDFHVSENSLNWYLLDRWDLTSNTWFEAGFRMETYELRQTDEQGNKITAVTGDTFWLPSFHLKYRYDDELHLSVSGSQSARQPELSRRIPYAIRQGEVELRGNGNLNAELVSALNGHIEYRSRHLHGQYAHLNLFHRSINNAILNVISQQPQTSGNPLTVVEPQNSAVAGVQQGALLDLGQPLSQSVRVNLGLGVYRSYLRANGERNGQRLPNQPAYNLSLSLDRTAGSWQWGGQWRYQGHSEEPYSNFDRPDDRQTSYLGHALDLYLSYQQPRWQAGLTARQLLNDDREIRTAETRVRFHAEPVWQLSVSGRY</sequence>
<keyword evidence="9 15" id="KW-0675">Receptor</keyword>
<dbReference type="SUPFAM" id="SSF56935">
    <property type="entry name" value="Porins"/>
    <property type="match status" value="1"/>
</dbReference>
<evidence type="ECO:0000256" key="3">
    <source>
        <dbReference type="ARBA" id="ARBA00022448"/>
    </source>
</evidence>
<dbReference type="InterPro" id="IPR039426">
    <property type="entry name" value="TonB-dep_rcpt-like"/>
</dbReference>
<dbReference type="Gene3D" id="2.170.130.10">
    <property type="entry name" value="TonB-dependent receptor, plug domain"/>
    <property type="match status" value="1"/>
</dbReference>
<evidence type="ECO:0000256" key="1">
    <source>
        <dbReference type="ARBA" id="ARBA00004571"/>
    </source>
</evidence>
<keyword evidence="7 11" id="KW-0798">TonB box</keyword>
<evidence type="ECO:0000259" key="13">
    <source>
        <dbReference type="Pfam" id="PF00593"/>
    </source>
</evidence>
<gene>
    <name evidence="15" type="ORF">ACFOMG_02030</name>
</gene>
<reference evidence="16" key="1">
    <citation type="journal article" date="2019" name="Int. J. Syst. Evol. Microbiol.">
        <title>The Global Catalogue of Microorganisms (GCM) 10K type strain sequencing project: providing services to taxonomists for standard genome sequencing and annotation.</title>
        <authorList>
            <consortium name="The Broad Institute Genomics Platform"/>
            <consortium name="The Broad Institute Genome Sequencing Center for Infectious Disease"/>
            <person name="Wu L."/>
            <person name="Ma J."/>
        </authorList>
    </citation>
    <scope>NUCLEOTIDE SEQUENCE [LARGE SCALE GENOMIC DNA]</scope>
    <source>
        <strain evidence="16">KCTC 42424</strain>
    </source>
</reference>
<dbReference type="Pfam" id="PF07715">
    <property type="entry name" value="Plug"/>
    <property type="match status" value="1"/>
</dbReference>
<keyword evidence="16" id="KW-1185">Reference proteome</keyword>
<comment type="subcellular location">
    <subcellularLocation>
        <location evidence="1">Cell outer membrane</location>
        <topology evidence="1">Multi-pass membrane protein</topology>
    </subcellularLocation>
</comment>
<evidence type="ECO:0000256" key="6">
    <source>
        <dbReference type="ARBA" id="ARBA00022729"/>
    </source>
</evidence>
<dbReference type="PANTHER" id="PTHR30069">
    <property type="entry name" value="TONB-DEPENDENT OUTER MEMBRANE RECEPTOR"/>
    <property type="match status" value="1"/>
</dbReference>
<feature type="domain" description="TonB-dependent receptor plug" evidence="14">
    <location>
        <begin position="32"/>
        <end position="130"/>
    </location>
</feature>
<protein>
    <submittedName>
        <fullName evidence="15">TonB-dependent receptor plug domain-containing protein</fullName>
    </submittedName>
</protein>
<keyword evidence="6 12" id="KW-0732">Signal</keyword>
<evidence type="ECO:0000313" key="16">
    <source>
        <dbReference type="Proteomes" id="UP001595722"/>
    </source>
</evidence>
<feature type="signal peptide" evidence="12">
    <location>
        <begin position="1"/>
        <end position="18"/>
    </location>
</feature>
<dbReference type="InterPro" id="IPR036942">
    <property type="entry name" value="Beta-barrel_TonB_sf"/>
</dbReference>
<dbReference type="Pfam" id="PF00593">
    <property type="entry name" value="TonB_dep_Rec_b-barrel"/>
    <property type="match status" value="1"/>
</dbReference>
<dbReference type="Gene3D" id="2.40.170.20">
    <property type="entry name" value="TonB-dependent receptor, beta-barrel domain"/>
    <property type="match status" value="1"/>
</dbReference>
<dbReference type="InterPro" id="IPR000531">
    <property type="entry name" value="Beta-barrel_TonB"/>
</dbReference>
<dbReference type="EMBL" id="JBHRYB010000001">
    <property type="protein sequence ID" value="MFC3678890.1"/>
    <property type="molecule type" value="Genomic_DNA"/>
</dbReference>
<organism evidence="15 16">
    <name type="scientific">Bacterioplanoides pacificum</name>
    <dbReference type="NCBI Taxonomy" id="1171596"/>
    <lineage>
        <taxon>Bacteria</taxon>
        <taxon>Pseudomonadati</taxon>
        <taxon>Pseudomonadota</taxon>
        <taxon>Gammaproteobacteria</taxon>
        <taxon>Oceanospirillales</taxon>
        <taxon>Oceanospirillaceae</taxon>
        <taxon>Bacterioplanoides</taxon>
    </lineage>
</organism>
<keyword evidence="3" id="KW-0813">Transport</keyword>
<evidence type="ECO:0000256" key="10">
    <source>
        <dbReference type="ARBA" id="ARBA00023237"/>
    </source>
</evidence>
<evidence type="ECO:0000256" key="11">
    <source>
        <dbReference type="RuleBase" id="RU003357"/>
    </source>
</evidence>
<evidence type="ECO:0000256" key="8">
    <source>
        <dbReference type="ARBA" id="ARBA00023136"/>
    </source>
</evidence>
<dbReference type="InterPro" id="IPR037066">
    <property type="entry name" value="Plug_dom_sf"/>
</dbReference>
<feature type="chain" id="PRO_5045062032" evidence="12">
    <location>
        <begin position="19"/>
        <end position="663"/>
    </location>
</feature>
<comment type="caution">
    <text evidence="15">The sequence shown here is derived from an EMBL/GenBank/DDBJ whole genome shotgun (WGS) entry which is preliminary data.</text>
</comment>
<accession>A0ABV7VMY6</accession>
<keyword evidence="5" id="KW-0812">Transmembrane</keyword>
<keyword evidence="10" id="KW-0998">Cell outer membrane</keyword>
<dbReference type="RefSeq" id="WP_376864435.1">
    <property type="nucleotide sequence ID" value="NZ_JBHRYB010000001.1"/>
</dbReference>